<accession>A0ABS8GDJ6</accession>
<keyword evidence="1" id="KW-0732">Signal</keyword>
<reference evidence="2 3" key="1">
    <citation type="submission" date="2021-10" db="EMBL/GenBank/DDBJ databases">
        <title>Draft genome of Aestuariibacter halophilus JC2043.</title>
        <authorList>
            <person name="Emsley S.A."/>
            <person name="Pfannmuller K.M."/>
            <person name="Ushijima B."/>
            <person name="Saw J.H."/>
            <person name="Videau P."/>
        </authorList>
    </citation>
    <scope>NUCLEOTIDE SEQUENCE [LARGE SCALE GENOMIC DNA]</scope>
    <source>
        <strain evidence="2 3">JC2043</strain>
    </source>
</reference>
<sequence length="164" mass="18434">MKPILMACLTLLWAGSSFASCETQHYQAFDFWLGQWRVETASGKLAGHNRIEKTLNGCVVTEHYTTAKGYEGNSLNIYDRQTGQWHQTWMDNSGLLLQLDGGMVDNAMVLQGQGKNAQGEPVTHRITWTPNPNGTVRQHWESSTDSGVTWQTLFDGTYYRDASD</sequence>
<keyword evidence="3" id="KW-1185">Reference proteome</keyword>
<comment type="caution">
    <text evidence="2">The sequence shown here is derived from an EMBL/GenBank/DDBJ whole genome shotgun (WGS) entry which is preliminary data.</text>
</comment>
<dbReference type="PROSITE" id="PS51257">
    <property type="entry name" value="PROKAR_LIPOPROTEIN"/>
    <property type="match status" value="1"/>
</dbReference>
<name>A0ABS8GDJ6_9ALTE</name>
<organism evidence="2 3">
    <name type="scientific">Fluctibacter halophilus</name>
    <dbReference type="NCBI Taxonomy" id="226011"/>
    <lineage>
        <taxon>Bacteria</taxon>
        <taxon>Pseudomonadati</taxon>
        <taxon>Pseudomonadota</taxon>
        <taxon>Gammaproteobacteria</taxon>
        <taxon>Alteromonadales</taxon>
        <taxon>Alteromonadaceae</taxon>
        <taxon>Fluctibacter</taxon>
    </lineage>
</organism>
<evidence type="ECO:0008006" key="4">
    <source>
        <dbReference type="Google" id="ProtNLM"/>
    </source>
</evidence>
<dbReference type="Proteomes" id="UP001520878">
    <property type="component" value="Unassembled WGS sequence"/>
</dbReference>
<dbReference type="RefSeq" id="WP_229161287.1">
    <property type="nucleotide sequence ID" value="NZ_JAJEWP010000004.1"/>
</dbReference>
<evidence type="ECO:0000313" key="3">
    <source>
        <dbReference type="Proteomes" id="UP001520878"/>
    </source>
</evidence>
<feature type="chain" id="PRO_5045561149" description="DUF1579 domain-containing protein" evidence="1">
    <location>
        <begin position="20"/>
        <end position="164"/>
    </location>
</feature>
<protein>
    <recommendedName>
        <fullName evidence="4">DUF1579 domain-containing protein</fullName>
    </recommendedName>
</protein>
<evidence type="ECO:0000313" key="2">
    <source>
        <dbReference type="EMBL" id="MCC2617266.1"/>
    </source>
</evidence>
<gene>
    <name evidence="2" type="ORF">LJ739_13515</name>
</gene>
<proteinExistence type="predicted"/>
<feature type="signal peptide" evidence="1">
    <location>
        <begin position="1"/>
        <end position="19"/>
    </location>
</feature>
<evidence type="ECO:0000256" key="1">
    <source>
        <dbReference type="SAM" id="SignalP"/>
    </source>
</evidence>
<dbReference type="EMBL" id="JAJEWP010000004">
    <property type="protein sequence ID" value="MCC2617266.1"/>
    <property type="molecule type" value="Genomic_DNA"/>
</dbReference>